<dbReference type="GO" id="GO:0003677">
    <property type="term" value="F:DNA binding"/>
    <property type="evidence" value="ECO:0007669"/>
    <property type="project" value="UniProtKB-UniRule"/>
</dbReference>
<evidence type="ECO:0000256" key="2">
    <source>
        <dbReference type="ARBA" id="ARBA00023125"/>
    </source>
</evidence>
<organism evidence="6 7">
    <name type="scientific">Pseudoclavibacter terrae</name>
    <dbReference type="NCBI Taxonomy" id="1530195"/>
    <lineage>
        <taxon>Bacteria</taxon>
        <taxon>Bacillati</taxon>
        <taxon>Actinomycetota</taxon>
        <taxon>Actinomycetes</taxon>
        <taxon>Micrococcales</taxon>
        <taxon>Microbacteriaceae</taxon>
        <taxon>Pseudoclavibacter</taxon>
    </lineage>
</organism>
<dbReference type="InterPro" id="IPR047923">
    <property type="entry name" value="ArpA-like"/>
</dbReference>
<keyword evidence="1" id="KW-0805">Transcription regulation</keyword>
<dbReference type="InterPro" id="IPR054126">
    <property type="entry name" value="CprB_TetR_C"/>
</dbReference>
<dbReference type="AlphaFoldDB" id="A0A7J5B2Z6"/>
<evidence type="ECO:0000256" key="4">
    <source>
        <dbReference type="PROSITE-ProRule" id="PRU00335"/>
    </source>
</evidence>
<gene>
    <name evidence="6" type="ORF">F8O03_07615</name>
</gene>
<comment type="caution">
    <text evidence="6">The sequence shown here is derived from an EMBL/GenBank/DDBJ whole genome shotgun (WGS) entry which is preliminary data.</text>
</comment>
<dbReference type="PRINTS" id="PR00455">
    <property type="entry name" value="HTHTETR"/>
</dbReference>
<dbReference type="InterPro" id="IPR009057">
    <property type="entry name" value="Homeodomain-like_sf"/>
</dbReference>
<dbReference type="EMBL" id="WBJX01000002">
    <property type="protein sequence ID" value="KAB1638258.1"/>
    <property type="molecule type" value="Genomic_DNA"/>
</dbReference>
<accession>A0A7J5B2Z6</accession>
<dbReference type="OrthoDB" id="3237195at2"/>
<dbReference type="Pfam" id="PF00440">
    <property type="entry name" value="TetR_N"/>
    <property type="match status" value="1"/>
</dbReference>
<dbReference type="PROSITE" id="PS50977">
    <property type="entry name" value="HTH_TETR_2"/>
    <property type="match status" value="1"/>
</dbReference>
<name>A0A7J5B2Z6_9MICO</name>
<dbReference type="Proteomes" id="UP000490386">
    <property type="component" value="Unassembled WGS sequence"/>
</dbReference>
<evidence type="ECO:0000313" key="6">
    <source>
        <dbReference type="EMBL" id="KAB1638258.1"/>
    </source>
</evidence>
<dbReference type="SUPFAM" id="SSF48498">
    <property type="entry name" value="Tetracyclin repressor-like, C-terminal domain"/>
    <property type="match status" value="1"/>
</dbReference>
<evidence type="ECO:0000259" key="5">
    <source>
        <dbReference type="PROSITE" id="PS50977"/>
    </source>
</evidence>
<keyword evidence="3" id="KW-0804">Transcription</keyword>
<keyword evidence="2 4" id="KW-0238">DNA-binding</keyword>
<feature type="DNA-binding region" description="H-T-H motif" evidence="4">
    <location>
        <begin position="40"/>
        <end position="59"/>
    </location>
</feature>
<dbReference type="PANTHER" id="PTHR47506:SF1">
    <property type="entry name" value="HTH-TYPE TRANSCRIPTIONAL REGULATOR YJDC"/>
    <property type="match status" value="1"/>
</dbReference>
<dbReference type="InterPro" id="IPR001647">
    <property type="entry name" value="HTH_TetR"/>
</dbReference>
<dbReference type="NCBIfam" id="NF041196">
    <property type="entry name" value="ScbR_bind_reg"/>
    <property type="match status" value="1"/>
</dbReference>
<proteinExistence type="predicted"/>
<evidence type="ECO:0000313" key="7">
    <source>
        <dbReference type="Proteomes" id="UP000490386"/>
    </source>
</evidence>
<evidence type="ECO:0000256" key="3">
    <source>
        <dbReference type="ARBA" id="ARBA00023163"/>
    </source>
</evidence>
<feature type="domain" description="HTH tetR-type" evidence="5">
    <location>
        <begin position="17"/>
        <end position="77"/>
    </location>
</feature>
<dbReference type="RefSeq" id="WP_151423344.1">
    <property type="nucleotide sequence ID" value="NZ_WBJX01000002.1"/>
</dbReference>
<dbReference type="Gene3D" id="1.10.357.10">
    <property type="entry name" value="Tetracycline Repressor, domain 2"/>
    <property type="match status" value="1"/>
</dbReference>
<dbReference type="SUPFAM" id="SSF46689">
    <property type="entry name" value="Homeodomain-like"/>
    <property type="match status" value="1"/>
</dbReference>
<keyword evidence="7" id="KW-1185">Reference proteome</keyword>
<evidence type="ECO:0000256" key="1">
    <source>
        <dbReference type="ARBA" id="ARBA00023015"/>
    </source>
</evidence>
<protein>
    <submittedName>
        <fullName evidence="6">TetR/AcrR family transcriptional regulator</fullName>
    </submittedName>
</protein>
<reference evidence="6 7" key="1">
    <citation type="submission" date="2019-09" db="EMBL/GenBank/DDBJ databases">
        <title>Phylogeny of genus Pseudoclavibacter and closely related genus.</title>
        <authorList>
            <person name="Li Y."/>
        </authorList>
    </citation>
    <scope>NUCLEOTIDE SEQUENCE [LARGE SCALE GENOMIC DNA]</scope>
    <source>
        <strain evidence="6 7">THG-MD12</strain>
    </source>
</reference>
<dbReference type="Pfam" id="PF21935">
    <property type="entry name" value="TetR_C_45"/>
    <property type="match status" value="1"/>
</dbReference>
<dbReference type="InterPro" id="IPR036271">
    <property type="entry name" value="Tet_transcr_reg_TetR-rel_C_sf"/>
</dbReference>
<sequence length="224" mass="24100">MSALPRPSNAPQQQRSVETRSRLVLAAATTFVEFGFAGSTLARIREHSGVTNGAFYHHFATREAVAEAVLAEYAERATRSVTDATSSATSGIEALLKVSLAFARLLRSDVVVLAGVLVTTEIGSNFLAHGPYLDWLARLKPLIQLCQREGSIRRDVAAADLSSLLVSTFTGTQLLSGAVSGRHDLVARVATHWRIILPSLTTPEQAERVADLLDSVFDDHAVAH</sequence>
<dbReference type="PANTHER" id="PTHR47506">
    <property type="entry name" value="TRANSCRIPTIONAL REGULATORY PROTEIN"/>
    <property type="match status" value="1"/>
</dbReference>